<dbReference type="EMBL" id="AQQV01000001">
    <property type="protein sequence ID" value="ORE88921.1"/>
    <property type="molecule type" value="Genomic_DNA"/>
</dbReference>
<comment type="catalytic activity">
    <reaction evidence="8">
        <text>L-tyrosyl-[protein] + ATP = O-(5'-adenylyl)-L-tyrosyl-[protein] + diphosphate</text>
        <dbReference type="Rhea" id="RHEA:54288"/>
        <dbReference type="Rhea" id="RHEA-COMP:10136"/>
        <dbReference type="Rhea" id="RHEA-COMP:13846"/>
        <dbReference type="ChEBI" id="CHEBI:30616"/>
        <dbReference type="ChEBI" id="CHEBI:33019"/>
        <dbReference type="ChEBI" id="CHEBI:46858"/>
        <dbReference type="ChEBI" id="CHEBI:83624"/>
        <dbReference type="EC" id="2.7.7.108"/>
    </reaction>
</comment>
<dbReference type="Proteomes" id="UP000192342">
    <property type="component" value="Unassembled WGS sequence"/>
</dbReference>
<feature type="binding site" evidence="8">
    <location>
        <position position="102"/>
    </location>
    <ligand>
        <name>ATP</name>
        <dbReference type="ChEBI" id="CHEBI:30616"/>
    </ligand>
</feature>
<evidence type="ECO:0000256" key="7">
    <source>
        <dbReference type="ARBA" id="ARBA00022842"/>
    </source>
</evidence>
<dbReference type="GO" id="GO:0070733">
    <property type="term" value="F:AMPylase activity"/>
    <property type="evidence" value="ECO:0007669"/>
    <property type="project" value="UniProtKB-EC"/>
</dbReference>
<gene>
    <name evidence="8" type="primary">ydiU</name>
    <name evidence="8" type="synonym">selO</name>
    <name evidence="9" type="ORF">ATO7_03560</name>
</gene>
<comment type="caution">
    <text evidence="9">The sequence shown here is derived from an EMBL/GenBank/DDBJ whole genome shotgun (WGS) entry which is preliminary data.</text>
</comment>
<evidence type="ECO:0000256" key="5">
    <source>
        <dbReference type="ARBA" id="ARBA00022741"/>
    </source>
</evidence>
<sequence>MAPHFDNRFLRQLPVDTQTAALPRQVYGAACSRVAATPVHAPRLLAWSSAMAEVLGLERPSSDDDPWVQALAGNRLLPGMYSYAMCYGGHQFGNWAGQLGDGRALGLGEWVAPDGQYWEMQLKGAGMTPYSRGADGRAVLRSSLREYLCSEAMHALGVPTTRALSLIATGEEVMRDMFYDGHPEAEPGAIVCRAAPSFLRFGSFELPASRGDTGLLQALIEYTVRTHDPAFASADAIDIAGWYREVCARTARLMVAWMRVGFVHGVMNTDNMSIHGLTIDYGPYGWLEPYDLDFTPNTTDAQGRRYAFGRQPGIAQWNLAALGQALTHAGVAVDVLQQSLNHYGEVFHAEYGRVFADKLGLHSLTHDDPLLLDLFRCMARHETDYCLSFRLLAELPLAQAPEGEALQHYLDVMAPAFYTTQAQQGESRDAWQAWFKDYRARVEQDAGDAVARQARMQAVNPLYVPRNYLAHQAIEAMSAGDAEPLARLQQVLSKPYEAQPGCEAYAQRRPDWARDKAGCSALSCSS</sequence>
<evidence type="ECO:0000256" key="3">
    <source>
        <dbReference type="ARBA" id="ARBA00022695"/>
    </source>
</evidence>
<feature type="binding site" evidence="8">
    <location>
        <position position="280"/>
    </location>
    <ligand>
        <name>ATP</name>
        <dbReference type="ChEBI" id="CHEBI:30616"/>
    </ligand>
</feature>
<dbReference type="Pfam" id="PF02696">
    <property type="entry name" value="SelO"/>
    <property type="match status" value="1"/>
</dbReference>
<evidence type="ECO:0000313" key="9">
    <source>
        <dbReference type="EMBL" id="ORE88921.1"/>
    </source>
</evidence>
<keyword evidence="6 8" id="KW-0067">ATP-binding</keyword>
<feature type="binding site" evidence="8">
    <location>
        <position position="103"/>
    </location>
    <ligand>
        <name>ATP</name>
        <dbReference type="ChEBI" id="CHEBI:30616"/>
    </ligand>
</feature>
<keyword evidence="7 8" id="KW-0460">Magnesium</keyword>
<feature type="binding site" evidence="8">
    <location>
        <position position="123"/>
    </location>
    <ligand>
        <name>ATP</name>
        <dbReference type="ChEBI" id="CHEBI:30616"/>
    </ligand>
</feature>
<keyword evidence="10" id="KW-1185">Reference proteome</keyword>
<dbReference type="AlphaFoldDB" id="A0A1Y1SHY2"/>
<protein>
    <recommendedName>
        <fullName evidence="8">Protein nucleotidyltransferase YdiU</fullName>
        <ecNumber evidence="8">2.7.7.-</ecNumber>
    </recommendedName>
    <alternativeName>
        <fullName evidence="8">Protein adenylyltransferase YdiU</fullName>
        <ecNumber evidence="8">2.7.7.108</ecNumber>
    </alternativeName>
    <alternativeName>
        <fullName evidence="8">Protein uridylyltransferase YdiU</fullName>
        <ecNumber evidence="8">2.7.7.-</ecNumber>
    </alternativeName>
</protein>
<evidence type="ECO:0000256" key="6">
    <source>
        <dbReference type="ARBA" id="ARBA00022840"/>
    </source>
</evidence>
<keyword evidence="2 8" id="KW-0808">Transferase</keyword>
<keyword evidence="4 8" id="KW-0479">Metal-binding</keyword>
<feature type="binding site" evidence="8">
    <location>
        <position position="193"/>
    </location>
    <ligand>
        <name>ATP</name>
        <dbReference type="ChEBI" id="CHEBI:30616"/>
    </ligand>
</feature>
<comment type="cofactor">
    <cofactor evidence="8">
        <name>Mg(2+)</name>
        <dbReference type="ChEBI" id="CHEBI:18420"/>
    </cofactor>
    <cofactor evidence="8">
        <name>Mn(2+)</name>
        <dbReference type="ChEBI" id="CHEBI:29035"/>
    </cofactor>
</comment>
<comment type="catalytic activity">
    <reaction evidence="8">
        <text>L-threonyl-[protein] + ATP = 3-O-(5'-adenylyl)-L-threonyl-[protein] + diphosphate</text>
        <dbReference type="Rhea" id="RHEA:54292"/>
        <dbReference type="Rhea" id="RHEA-COMP:11060"/>
        <dbReference type="Rhea" id="RHEA-COMP:13847"/>
        <dbReference type="ChEBI" id="CHEBI:30013"/>
        <dbReference type="ChEBI" id="CHEBI:30616"/>
        <dbReference type="ChEBI" id="CHEBI:33019"/>
        <dbReference type="ChEBI" id="CHEBI:138113"/>
        <dbReference type="EC" id="2.7.7.108"/>
    </reaction>
</comment>
<dbReference type="OrthoDB" id="9776281at2"/>
<dbReference type="EC" id="2.7.7.-" evidence="8"/>
<proteinExistence type="inferred from homology"/>
<comment type="catalytic activity">
    <reaction evidence="8">
        <text>L-tyrosyl-[protein] + UTP = O-(5'-uridylyl)-L-tyrosyl-[protein] + diphosphate</text>
        <dbReference type="Rhea" id="RHEA:83887"/>
        <dbReference type="Rhea" id="RHEA-COMP:10136"/>
        <dbReference type="Rhea" id="RHEA-COMP:20238"/>
        <dbReference type="ChEBI" id="CHEBI:33019"/>
        <dbReference type="ChEBI" id="CHEBI:46398"/>
        <dbReference type="ChEBI" id="CHEBI:46858"/>
        <dbReference type="ChEBI" id="CHEBI:90602"/>
    </reaction>
</comment>
<dbReference type="NCBIfam" id="NF000658">
    <property type="entry name" value="PRK00029.1"/>
    <property type="match status" value="1"/>
</dbReference>
<dbReference type="PANTHER" id="PTHR32057">
    <property type="entry name" value="PROTEIN ADENYLYLTRANSFERASE SELO, MITOCHONDRIAL"/>
    <property type="match status" value="1"/>
</dbReference>
<comment type="function">
    <text evidence="8">Nucleotidyltransferase involved in the post-translational modification of proteins. It can catalyze the addition of adenosine monophosphate (AMP) or uridine monophosphate (UMP) to a protein, resulting in modifications known as AMPylation and UMPylation.</text>
</comment>
<evidence type="ECO:0000313" key="10">
    <source>
        <dbReference type="Proteomes" id="UP000192342"/>
    </source>
</evidence>
<evidence type="ECO:0000256" key="4">
    <source>
        <dbReference type="ARBA" id="ARBA00022723"/>
    </source>
</evidence>
<dbReference type="GO" id="GO:0005524">
    <property type="term" value="F:ATP binding"/>
    <property type="evidence" value="ECO:0007669"/>
    <property type="project" value="UniProtKB-UniRule"/>
</dbReference>
<dbReference type="HAMAP" id="MF_00692">
    <property type="entry name" value="SelO"/>
    <property type="match status" value="1"/>
</dbReference>
<keyword evidence="3 8" id="KW-0548">Nucleotidyltransferase</keyword>
<keyword evidence="5 8" id="KW-0547">Nucleotide-binding</keyword>
<dbReference type="GO" id="GO:0000287">
    <property type="term" value="F:magnesium ion binding"/>
    <property type="evidence" value="ECO:0007669"/>
    <property type="project" value="UniProtKB-UniRule"/>
</dbReference>
<comment type="similarity">
    <text evidence="1 8">Belongs to the SELO family.</text>
</comment>
<reference evidence="9 10" key="1">
    <citation type="submission" date="2013-04" db="EMBL/GenBank/DDBJ databases">
        <title>Oceanococcus atlanticus 22II-S10r2 Genome Sequencing.</title>
        <authorList>
            <person name="Lai Q."/>
            <person name="Li G."/>
            <person name="Shao Z."/>
        </authorList>
    </citation>
    <scope>NUCLEOTIDE SEQUENCE [LARGE SCALE GENOMIC DNA]</scope>
    <source>
        <strain evidence="9 10">22II-S10r2</strain>
    </source>
</reference>
<keyword evidence="8" id="KW-0464">Manganese</keyword>
<dbReference type="EC" id="2.7.7.108" evidence="8"/>
<feature type="active site" description="Proton acceptor" evidence="8">
    <location>
        <position position="270"/>
    </location>
</feature>
<dbReference type="RefSeq" id="WP_083559593.1">
    <property type="nucleotide sequence ID" value="NZ_AQQV01000001.1"/>
</dbReference>
<feature type="binding site" evidence="8">
    <location>
        <position position="136"/>
    </location>
    <ligand>
        <name>ATP</name>
        <dbReference type="ChEBI" id="CHEBI:30616"/>
    </ligand>
</feature>
<comment type="catalytic activity">
    <reaction evidence="8">
        <text>L-seryl-[protein] + ATP = 3-O-(5'-adenylyl)-L-seryl-[protein] + diphosphate</text>
        <dbReference type="Rhea" id="RHEA:58120"/>
        <dbReference type="Rhea" id="RHEA-COMP:9863"/>
        <dbReference type="Rhea" id="RHEA-COMP:15073"/>
        <dbReference type="ChEBI" id="CHEBI:29999"/>
        <dbReference type="ChEBI" id="CHEBI:30616"/>
        <dbReference type="ChEBI" id="CHEBI:33019"/>
        <dbReference type="ChEBI" id="CHEBI:142516"/>
        <dbReference type="EC" id="2.7.7.108"/>
    </reaction>
</comment>
<feature type="binding site" evidence="8">
    <location>
        <position position="200"/>
    </location>
    <ligand>
        <name>ATP</name>
        <dbReference type="ChEBI" id="CHEBI:30616"/>
    </ligand>
</feature>
<dbReference type="InterPro" id="IPR003846">
    <property type="entry name" value="SelO"/>
</dbReference>
<dbReference type="GO" id="GO:0030145">
    <property type="term" value="F:manganese ion binding"/>
    <property type="evidence" value="ECO:0007669"/>
    <property type="project" value="UniProtKB-UniRule"/>
</dbReference>
<feature type="binding site" evidence="8">
    <location>
        <position position="135"/>
    </location>
    <ligand>
        <name>ATP</name>
        <dbReference type="ChEBI" id="CHEBI:30616"/>
    </ligand>
</feature>
<evidence type="ECO:0000256" key="2">
    <source>
        <dbReference type="ARBA" id="ARBA00022679"/>
    </source>
</evidence>
<comment type="catalytic activity">
    <reaction evidence="8">
        <text>L-histidyl-[protein] + UTP = N(tele)-(5'-uridylyl)-L-histidyl-[protein] + diphosphate</text>
        <dbReference type="Rhea" id="RHEA:83891"/>
        <dbReference type="Rhea" id="RHEA-COMP:9745"/>
        <dbReference type="Rhea" id="RHEA-COMP:20239"/>
        <dbReference type="ChEBI" id="CHEBI:29979"/>
        <dbReference type="ChEBI" id="CHEBI:33019"/>
        <dbReference type="ChEBI" id="CHEBI:46398"/>
        <dbReference type="ChEBI" id="CHEBI:233474"/>
    </reaction>
</comment>
<feature type="binding site" evidence="8">
    <location>
        <position position="280"/>
    </location>
    <ligand>
        <name>Mg(2+)</name>
        <dbReference type="ChEBI" id="CHEBI:18420"/>
    </ligand>
</feature>
<evidence type="ECO:0000256" key="1">
    <source>
        <dbReference type="ARBA" id="ARBA00009747"/>
    </source>
</evidence>
<dbReference type="STRING" id="1317117.ATO7_03560"/>
<accession>A0A1Y1SHY2</accession>
<comment type="catalytic activity">
    <reaction evidence="8">
        <text>L-seryl-[protein] + UTP = O-(5'-uridylyl)-L-seryl-[protein] + diphosphate</text>
        <dbReference type="Rhea" id="RHEA:64604"/>
        <dbReference type="Rhea" id="RHEA-COMP:9863"/>
        <dbReference type="Rhea" id="RHEA-COMP:16635"/>
        <dbReference type="ChEBI" id="CHEBI:29999"/>
        <dbReference type="ChEBI" id="CHEBI:33019"/>
        <dbReference type="ChEBI" id="CHEBI:46398"/>
        <dbReference type="ChEBI" id="CHEBI:156051"/>
    </reaction>
</comment>
<evidence type="ECO:0000256" key="8">
    <source>
        <dbReference type="HAMAP-Rule" id="MF_00692"/>
    </source>
</evidence>
<organism evidence="9 10">
    <name type="scientific">Oceanococcus atlanticus</name>
    <dbReference type="NCBI Taxonomy" id="1317117"/>
    <lineage>
        <taxon>Bacteria</taxon>
        <taxon>Pseudomonadati</taxon>
        <taxon>Pseudomonadota</taxon>
        <taxon>Gammaproteobacteria</taxon>
        <taxon>Chromatiales</taxon>
        <taxon>Oceanococcaceae</taxon>
        <taxon>Oceanococcus</taxon>
    </lineage>
</organism>
<feature type="binding site" evidence="8">
    <location>
        <position position="271"/>
    </location>
    <ligand>
        <name>Mg(2+)</name>
        <dbReference type="ChEBI" id="CHEBI:18420"/>
    </ligand>
</feature>
<dbReference type="PANTHER" id="PTHR32057:SF14">
    <property type="entry name" value="PROTEIN ADENYLYLTRANSFERASE SELO, MITOCHONDRIAL"/>
    <property type="match status" value="1"/>
</dbReference>
<name>A0A1Y1SHY2_9GAMM</name>
<feature type="binding site" evidence="8">
    <location>
        <position position="100"/>
    </location>
    <ligand>
        <name>ATP</name>
        <dbReference type="ChEBI" id="CHEBI:30616"/>
    </ligand>
</feature>